<comment type="caution">
    <text evidence="2">The sequence shown here is derived from an EMBL/GenBank/DDBJ whole genome shotgun (WGS) entry which is preliminary data.</text>
</comment>
<organism evidence="2 3">
    <name type="scientific">Manduca sexta</name>
    <name type="common">Tobacco hawkmoth</name>
    <name type="synonym">Tobacco hornworm</name>
    <dbReference type="NCBI Taxonomy" id="7130"/>
    <lineage>
        <taxon>Eukaryota</taxon>
        <taxon>Metazoa</taxon>
        <taxon>Ecdysozoa</taxon>
        <taxon>Arthropoda</taxon>
        <taxon>Hexapoda</taxon>
        <taxon>Insecta</taxon>
        <taxon>Pterygota</taxon>
        <taxon>Neoptera</taxon>
        <taxon>Endopterygota</taxon>
        <taxon>Lepidoptera</taxon>
        <taxon>Glossata</taxon>
        <taxon>Ditrysia</taxon>
        <taxon>Bombycoidea</taxon>
        <taxon>Sphingidae</taxon>
        <taxon>Sphinginae</taxon>
        <taxon>Sphingini</taxon>
        <taxon>Manduca</taxon>
    </lineage>
</organism>
<dbReference type="PANTHER" id="PTHR15863">
    <property type="entry name" value="MRN COMPLEX-INTERACTING PROTEIN"/>
    <property type="match status" value="1"/>
</dbReference>
<reference evidence="2" key="1">
    <citation type="journal article" date="2016" name="Insect Biochem. Mol. Biol.">
        <title>Multifaceted biological insights from a draft genome sequence of the tobacco hornworm moth, Manduca sexta.</title>
        <authorList>
            <person name="Kanost M.R."/>
            <person name="Arrese E.L."/>
            <person name="Cao X."/>
            <person name="Chen Y.R."/>
            <person name="Chellapilla S."/>
            <person name="Goldsmith M.R."/>
            <person name="Grosse-Wilde E."/>
            <person name="Heckel D.G."/>
            <person name="Herndon N."/>
            <person name="Jiang H."/>
            <person name="Papanicolaou A."/>
            <person name="Qu J."/>
            <person name="Soulages J.L."/>
            <person name="Vogel H."/>
            <person name="Walters J."/>
            <person name="Waterhouse R.M."/>
            <person name="Ahn S.J."/>
            <person name="Almeida F.C."/>
            <person name="An C."/>
            <person name="Aqrawi P."/>
            <person name="Bretschneider A."/>
            <person name="Bryant W.B."/>
            <person name="Bucks S."/>
            <person name="Chao H."/>
            <person name="Chevignon G."/>
            <person name="Christen J.M."/>
            <person name="Clarke D.F."/>
            <person name="Dittmer N.T."/>
            <person name="Ferguson L.C.F."/>
            <person name="Garavelou S."/>
            <person name="Gordon K.H.J."/>
            <person name="Gunaratna R.T."/>
            <person name="Han Y."/>
            <person name="Hauser F."/>
            <person name="He Y."/>
            <person name="Heidel-Fischer H."/>
            <person name="Hirsh A."/>
            <person name="Hu Y."/>
            <person name="Jiang H."/>
            <person name="Kalra D."/>
            <person name="Klinner C."/>
            <person name="Konig C."/>
            <person name="Kovar C."/>
            <person name="Kroll A.R."/>
            <person name="Kuwar S.S."/>
            <person name="Lee S.L."/>
            <person name="Lehman R."/>
            <person name="Li K."/>
            <person name="Li Z."/>
            <person name="Liang H."/>
            <person name="Lovelace S."/>
            <person name="Lu Z."/>
            <person name="Mansfield J.H."/>
            <person name="McCulloch K.J."/>
            <person name="Mathew T."/>
            <person name="Morton B."/>
            <person name="Muzny D.M."/>
            <person name="Neunemann D."/>
            <person name="Ongeri F."/>
            <person name="Pauchet Y."/>
            <person name="Pu L.L."/>
            <person name="Pyrousis I."/>
            <person name="Rao X.J."/>
            <person name="Redding A."/>
            <person name="Roesel C."/>
            <person name="Sanchez-Gracia A."/>
            <person name="Schaack S."/>
            <person name="Shukla A."/>
            <person name="Tetreau G."/>
            <person name="Wang Y."/>
            <person name="Xiong G.H."/>
            <person name="Traut W."/>
            <person name="Walsh T.K."/>
            <person name="Worley K.C."/>
            <person name="Wu D."/>
            <person name="Wu W."/>
            <person name="Wu Y.Q."/>
            <person name="Zhang X."/>
            <person name="Zou Z."/>
            <person name="Zucker H."/>
            <person name="Briscoe A.D."/>
            <person name="Burmester T."/>
            <person name="Clem R.J."/>
            <person name="Feyereisen R."/>
            <person name="Grimmelikhuijzen C.J.P."/>
            <person name="Hamodrakas S.J."/>
            <person name="Hansson B.S."/>
            <person name="Huguet E."/>
            <person name="Jermiin L.S."/>
            <person name="Lan Q."/>
            <person name="Lehman H.K."/>
            <person name="Lorenzen M."/>
            <person name="Merzendorfer H."/>
            <person name="Michalopoulos I."/>
            <person name="Morton D.B."/>
            <person name="Muthukrishnan S."/>
            <person name="Oakeshott J.G."/>
            <person name="Palmer W."/>
            <person name="Park Y."/>
            <person name="Passarelli A.L."/>
            <person name="Rozas J."/>
            <person name="Schwartz L.M."/>
            <person name="Smith W."/>
            <person name="Southgate A."/>
            <person name="Vilcinskas A."/>
            <person name="Vogt R."/>
            <person name="Wang P."/>
            <person name="Werren J."/>
            <person name="Yu X.Q."/>
            <person name="Zhou J.J."/>
            <person name="Brown S.J."/>
            <person name="Scherer S.E."/>
            <person name="Richards S."/>
            <person name="Blissard G.W."/>
        </authorList>
    </citation>
    <scope>NUCLEOTIDE SEQUENCE</scope>
</reference>
<dbReference type="InterPro" id="IPR049472">
    <property type="entry name" value="MRNIP_N"/>
</dbReference>
<accession>A0A921Z9H8</accession>
<feature type="domain" description="MRN complex-interacting protein N-terminal" evidence="1">
    <location>
        <begin position="7"/>
        <end position="101"/>
    </location>
</feature>
<evidence type="ECO:0000313" key="2">
    <source>
        <dbReference type="EMBL" id="KAG6452687.1"/>
    </source>
</evidence>
<gene>
    <name evidence="2" type="ORF">O3G_MSEX007702</name>
</gene>
<dbReference type="GO" id="GO:0003682">
    <property type="term" value="F:chromatin binding"/>
    <property type="evidence" value="ECO:0007669"/>
    <property type="project" value="TreeGrafter"/>
</dbReference>
<dbReference type="PANTHER" id="PTHR15863:SF2">
    <property type="entry name" value="MRN COMPLEX-INTERACTING PROTEIN"/>
    <property type="match status" value="1"/>
</dbReference>
<dbReference type="GO" id="GO:0007095">
    <property type="term" value="P:mitotic G2 DNA damage checkpoint signaling"/>
    <property type="evidence" value="ECO:0007669"/>
    <property type="project" value="TreeGrafter"/>
</dbReference>
<dbReference type="Proteomes" id="UP000791440">
    <property type="component" value="Unassembled WGS sequence"/>
</dbReference>
<keyword evidence="3" id="KW-1185">Reference proteome</keyword>
<sequence length="335" mass="39048">MPQVFQVLRCYKCFAFQVHQVKKSNKWECKLCGEKQSIKRHYGTGSGKDCRVHVQKLNELRGETAMLNLSHVDSSDSIENTENIMNNIEQETTSKSKWSNYIEDTIVTNTSPVDEVKETLFGKEVVLEIFKKRKKEFRKNMRKKFIAYKKNSYQQASDEDDVSNPVEVTGFHDTTPPQRKTIKKFVPPTTQLKLRWTEYYEPDYSKNHTDKISNSELSIINNKNEPIRGNLCTNNYNKTYNHIETDRITLSVSNQKVIKKDENMDMNFHTKSVAETHKQTSKWTEFIDNTEFSQDFSENASQDFEYFSQKGTATVKQTNLFSLCDDNDLDSVLDI</sequence>
<proteinExistence type="predicted"/>
<name>A0A921Z9H8_MANSE</name>
<reference evidence="2" key="2">
    <citation type="submission" date="2020-12" db="EMBL/GenBank/DDBJ databases">
        <authorList>
            <person name="Kanost M."/>
        </authorList>
    </citation>
    <scope>NUCLEOTIDE SEQUENCE</scope>
</reference>
<dbReference type="GO" id="GO:0005634">
    <property type="term" value="C:nucleus"/>
    <property type="evidence" value="ECO:0007669"/>
    <property type="project" value="TreeGrafter"/>
</dbReference>
<dbReference type="Pfam" id="PF15749">
    <property type="entry name" value="MRNIP"/>
    <property type="match status" value="1"/>
</dbReference>
<dbReference type="InterPro" id="IPR032739">
    <property type="entry name" value="MRNIP"/>
</dbReference>
<protein>
    <recommendedName>
        <fullName evidence="1">MRN complex-interacting protein N-terminal domain-containing protein</fullName>
    </recommendedName>
</protein>
<evidence type="ECO:0000313" key="3">
    <source>
        <dbReference type="Proteomes" id="UP000791440"/>
    </source>
</evidence>
<evidence type="ECO:0000259" key="1">
    <source>
        <dbReference type="Pfam" id="PF15749"/>
    </source>
</evidence>
<dbReference type="AlphaFoldDB" id="A0A921Z9H8"/>
<dbReference type="EMBL" id="JH668427">
    <property type="protein sequence ID" value="KAG6452687.1"/>
    <property type="molecule type" value="Genomic_DNA"/>
</dbReference>